<dbReference type="InterPro" id="IPR050793">
    <property type="entry name" value="CMP-NeuNAc_synthase"/>
</dbReference>
<dbReference type="Gene3D" id="3.90.550.10">
    <property type="entry name" value="Spore Coat Polysaccharide Biosynthesis Protein SpsA, Chain A"/>
    <property type="match status" value="1"/>
</dbReference>
<protein>
    <recommendedName>
        <fullName evidence="3">CMP-N-acetylneuraminic acid synthetase</fullName>
    </recommendedName>
</protein>
<dbReference type="PANTHER" id="PTHR21485:SF6">
    <property type="entry name" value="N-ACYLNEURAMINATE CYTIDYLYLTRANSFERASE-RELATED"/>
    <property type="match status" value="1"/>
</dbReference>
<dbReference type="InterPro" id="IPR003329">
    <property type="entry name" value="Cytidylyl_trans"/>
</dbReference>
<evidence type="ECO:0008006" key="3">
    <source>
        <dbReference type="Google" id="ProtNLM"/>
    </source>
</evidence>
<accession>A0A367WC86</accession>
<gene>
    <name evidence="1" type="ORF">TH19_03460</name>
</gene>
<reference evidence="1 2" key="1">
    <citation type="submission" date="2014-07" db="EMBL/GenBank/DDBJ databases">
        <title>Draft genome sequence of Thalassospira profundimaris 35.</title>
        <authorList>
            <person name="Lai Q."/>
            <person name="Shao Z."/>
        </authorList>
    </citation>
    <scope>NUCLEOTIDE SEQUENCE [LARGE SCALE GENOMIC DNA]</scope>
    <source>
        <strain evidence="1 2">35</strain>
    </source>
</reference>
<dbReference type="RefSeq" id="WP_114100925.1">
    <property type="nucleotide sequence ID" value="NZ_JPWF01000002.1"/>
</dbReference>
<evidence type="ECO:0000313" key="2">
    <source>
        <dbReference type="Proteomes" id="UP000253226"/>
    </source>
</evidence>
<dbReference type="Proteomes" id="UP000253226">
    <property type="component" value="Unassembled WGS sequence"/>
</dbReference>
<evidence type="ECO:0000313" key="1">
    <source>
        <dbReference type="EMBL" id="RCK38869.1"/>
    </source>
</evidence>
<sequence>MRRIAIIPAKRRSRRLPEKNLLSVDGVPMFAHSVKAAQKAEGIHRVVVSSEDHEILSIAERFGAHVHLRDPKLSLDTSTVADVCKAVLASEASAGRYYDIMVVLYATAPLRSTEIVKKVMELAEQDEVDGALAVTDYPYSPFQALKFTDGDTVTPVWPDLVGLKSENLPHVCVDNGSTYALKTSKFMEFGSFYLPRMKACKMPLSESIDLDEPSDLELLNYFIDKKSRSLR</sequence>
<dbReference type="EMBL" id="JPWF01000002">
    <property type="protein sequence ID" value="RCK38869.1"/>
    <property type="molecule type" value="Genomic_DNA"/>
</dbReference>
<dbReference type="SUPFAM" id="SSF53448">
    <property type="entry name" value="Nucleotide-diphospho-sugar transferases"/>
    <property type="match status" value="1"/>
</dbReference>
<comment type="caution">
    <text evidence="1">The sequence shown here is derived from an EMBL/GenBank/DDBJ whole genome shotgun (WGS) entry which is preliminary data.</text>
</comment>
<dbReference type="OrthoDB" id="9805604at2"/>
<dbReference type="CDD" id="cd02513">
    <property type="entry name" value="CMP-NeuAc_Synthase"/>
    <property type="match status" value="1"/>
</dbReference>
<organism evidence="1 2">
    <name type="scientific">Thalassospira profundimaris</name>
    <dbReference type="NCBI Taxonomy" id="502049"/>
    <lineage>
        <taxon>Bacteria</taxon>
        <taxon>Pseudomonadati</taxon>
        <taxon>Pseudomonadota</taxon>
        <taxon>Alphaproteobacteria</taxon>
        <taxon>Rhodospirillales</taxon>
        <taxon>Thalassospiraceae</taxon>
        <taxon>Thalassospira</taxon>
    </lineage>
</organism>
<dbReference type="GO" id="GO:0008781">
    <property type="term" value="F:N-acylneuraminate cytidylyltransferase activity"/>
    <property type="evidence" value="ECO:0007669"/>
    <property type="project" value="TreeGrafter"/>
</dbReference>
<proteinExistence type="predicted"/>
<dbReference type="AlphaFoldDB" id="A0A367WC86"/>
<dbReference type="InterPro" id="IPR029044">
    <property type="entry name" value="Nucleotide-diphossugar_trans"/>
</dbReference>
<name>A0A367WC86_9PROT</name>
<dbReference type="PANTHER" id="PTHR21485">
    <property type="entry name" value="HAD SUPERFAMILY MEMBERS CMAS AND KDSC"/>
    <property type="match status" value="1"/>
</dbReference>
<dbReference type="Pfam" id="PF02348">
    <property type="entry name" value="CTP_transf_3"/>
    <property type="match status" value="1"/>
</dbReference>